<protein>
    <submittedName>
        <fullName evidence="2">Uncharacterized protein</fullName>
    </submittedName>
</protein>
<proteinExistence type="predicted"/>
<dbReference type="AlphaFoldDB" id="A0A9W8WXS6"/>
<feature type="region of interest" description="Disordered" evidence="1">
    <location>
        <begin position="1"/>
        <end position="25"/>
    </location>
</feature>
<dbReference type="OrthoDB" id="3675232at2759"/>
<evidence type="ECO:0000313" key="2">
    <source>
        <dbReference type="EMBL" id="KAJ4335674.1"/>
    </source>
</evidence>
<organism evidence="2 3">
    <name type="scientific">Didymella glomerata</name>
    <dbReference type="NCBI Taxonomy" id="749621"/>
    <lineage>
        <taxon>Eukaryota</taxon>
        <taxon>Fungi</taxon>
        <taxon>Dikarya</taxon>
        <taxon>Ascomycota</taxon>
        <taxon>Pezizomycotina</taxon>
        <taxon>Dothideomycetes</taxon>
        <taxon>Pleosporomycetidae</taxon>
        <taxon>Pleosporales</taxon>
        <taxon>Pleosporineae</taxon>
        <taxon>Didymellaceae</taxon>
        <taxon>Didymella</taxon>
    </lineage>
</organism>
<evidence type="ECO:0000313" key="3">
    <source>
        <dbReference type="Proteomes" id="UP001140562"/>
    </source>
</evidence>
<gene>
    <name evidence="2" type="ORF">N0V87_005932</name>
</gene>
<accession>A0A9W8WXS6</accession>
<feature type="compositionally biased region" description="Polar residues" evidence="1">
    <location>
        <begin position="1"/>
        <end position="13"/>
    </location>
</feature>
<dbReference type="EMBL" id="JAPEUV010000058">
    <property type="protein sequence ID" value="KAJ4335674.1"/>
    <property type="molecule type" value="Genomic_DNA"/>
</dbReference>
<keyword evidence="3" id="KW-1185">Reference proteome</keyword>
<name>A0A9W8WXS6_9PLEO</name>
<evidence type="ECO:0000256" key="1">
    <source>
        <dbReference type="SAM" id="MobiDB-lite"/>
    </source>
</evidence>
<comment type="caution">
    <text evidence="2">The sequence shown here is derived from an EMBL/GenBank/DDBJ whole genome shotgun (WGS) entry which is preliminary data.</text>
</comment>
<sequence length="409" mass="46559">MPSYISQVTQLTSGEERDTKDTLGPNAPLGRLALCTVSRHTLAEIFTILPQSVRNHDMAHLSTEHGLTLNAMTNIINYSQMWGKHPVPRSTMFKKLQAPYGDLPDFDPMDLTLIGFKLQSERVPDKRQWTTIESIPFKDLAKDVEFYPEGDDALDLTRCIRHTADYPDEDWNYPVDFERLTERLGGPAKMRPEHCHSAANHRWETWHRHDHDEREWFPEDDDTESDSDTESSSSDNDVETFPEQSTKVDVTAGRPGVTFQADKAVHAAQICALDRQVLRSAQGRHDFLSLKEDSHLPVDSRRRTIVPKSLLERMVAPQADEAHLVGGNAFAPPSAAVTRVTYDVHAQQTQATTDHEADSAIIKPKLLRDHNDIWKAYPLDRMFAIEKKRAYDAEHDFHASGSNERCRMR</sequence>
<feature type="compositionally biased region" description="Acidic residues" evidence="1">
    <location>
        <begin position="218"/>
        <end position="229"/>
    </location>
</feature>
<dbReference type="Proteomes" id="UP001140562">
    <property type="component" value="Unassembled WGS sequence"/>
</dbReference>
<feature type="region of interest" description="Disordered" evidence="1">
    <location>
        <begin position="216"/>
        <end position="253"/>
    </location>
</feature>
<reference evidence="2" key="1">
    <citation type="submission" date="2022-10" db="EMBL/GenBank/DDBJ databases">
        <title>Tapping the CABI collections for fungal endophytes: first genome assemblies for Collariella, Neodidymelliopsis, Ascochyta clinopodiicola, Didymella pomorum, Didymosphaeria variabile, Neocosmospora piperis and Neocucurbitaria cava.</title>
        <authorList>
            <person name="Hill R."/>
        </authorList>
    </citation>
    <scope>NUCLEOTIDE SEQUENCE</scope>
    <source>
        <strain evidence="2">IMI 360193</strain>
    </source>
</reference>